<protein>
    <submittedName>
        <fullName evidence="2">(apollo) hypothetical protein</fullName>
    </submittedName>
</protein>
<feature type="region of interest" description="Disordered" evidence="1">
    <location>
        <begin position="522"/>
        <end position="639"/>
    </location>
</feature>
<sequence>MILKTSSRGRGACDALPRDSCAGGSLPVCPPCEAHARPACRDEARATLRGVRAVCRPPPRGNRPPCPTSPPPCSITCEHLHAQETPSGGRSACDALPQDLCAGGATLSAVRAAGPPCPTCPPRCPTCPSTRAFTYEHLYAQDSSKSSSMNEVQCSTKLSNATSGSCGDTLDRVAQRISAAKLARRLEYEREVAERKKLIASPPPPTKYWLGVDRETVRATDGRDYIVLHPNSTAAADSNIQRRTDTESSTVELDPATSCDINRVPHVDPCAHHPRILLKIDRSDANNSSSSHRVSSPPNFISKPLQCTPTTSNQLRSQDYSGLSKKIDNKVTVPKKQCKGNGPENLTDWCSSPPKMAPEPPRCRQPSLVERLRRRSKSSCEGVRKLHSAIINLSEYDNNKIDKHITSKAELQSVISQVIANTEKLNKMFHERNEQEETASGRIILEEQRKGPIESGSLKLRVPAGAHTVQLRVTLHSDSAPRPVLRVRGSHSDHEIKRNALFANADKADSWLKKLKNIKKNLSDCGKDSTPTNNPSSQGGACLSQNVSLKDNQTTPKKDNQTAPKQDNQHPKAGQNFDKSGCKPKQTLESYCERKKTTPNSSCDTKHKPIACPGDLKPTPKPPRCSSGKELLPNTMALA</sequence>
<comment type="caution">
    <text evidence="2">The sequence shown here is derived from an EMBL/GenBank/DDBJ whole genome shotgun (WGS) entry which is preliminary data.</text>
</comment>
<evidence type="ECO:0000256" key="1">
    <source>
        <dbReference type="SAM" id="MobiDB-lite"/>
    </source>
</evidence>
<dbReference type="OrthoDB" id="192402at2759"/>
<reference evidence="2" key="1">
    <citation type="submission" date="2021-04" db="EMBL/GenBank/DDBJ databases">
        <authorList>
            <person name="Tunstrom K."/>
        </authorList>
    </citation>
    <scope>NUCLEOTIDE SEQUENCE</scope>
</reference>
<evidence type="ECO:0000313" key="2">
    <source>
        <dbReference type="EMBL" id="CAG5038518.1"/>
    </source>
</evidence>
<feature type="compositionally biased region" description="Low complexity" evidence="1">
    <location>
        <begin position="285"/>
        <end position="296"/>
    </location>
</feature>
<name>A0A8S3XUG0_PARAO</name>
<feature type="region of interest" description="Disordered" evidence="1">
    <location>
        <begin position="283"/>
        <end position="317"/>
    </location>
</feature>
<feature type="region of interest" description="Disordered" evidence="1">
    <location>
        <begin position="344"/>
        <end position="365"/>
    </location>
</feature>
<feature type="compositionally biased region" description="Polar residues" evidence="1">
    <location>
        <begin position="529"/>
        <end position="566"/>
    </location>
</feature>
<evidence type="ECO:0000313" key="3">
    <source>
        <dbReference type="Proteomes" id="UP000691718"/>
    </source>
</evidence>
<feature type="compositionally biased region" description="Polar residues" evidence="1">
    <location>
        <begin position="305"/>
        <end position="317"/>
    </location>
</feature>
<proteinExistence type="predicted"/>
<organism evidence="2 3">
    <name type="scientific">Parnassius apollo</name>
    <name type="common">Apollo butterfly</name>
    <name type="synonym">Papilio apollo</name>
    <dbReference type="NCBI Taxonomy" id="110799"/>
    <lineage>
        <taxon>Eukaryota</taxon>
        <taxon>Metazoa</taxon>
        <taxon>Ecdysozoa</taxon>
        <taxon>Arthropoda</taxon>
        <taxon>Hexapoda</taxon>
        <taxon>Insecta</taxon>
        <taxon>Pterygota</taxon>
        <taxon>Neoptera</taxon>
        <taxon>Endopterygota</taxon>
        <taxon>Lepidoptera</taxon>
        <taxon>Glossata</taxon>
        <taxon>Ditrysia</taxon>
        <taxon>Papilionoidea</taxon>
        <taxon>Papilionidae</taxon>
        <taxon>Parnassiinae</taxon>
        <taxon>Parnassini</taxon>
        <taxon>Parnassius</taxon>
        <taxon>Parnassius</taxon>
    </lineage>
</organism>
<dbReference type="Proteomes" id="UP000691718">
    <property type="component" value="Unassembled WGS sequence"/>
</dbReference>
<gene>
    <name evidence="2" type="ORF">PAPOLLO_LOCUS21381</name>
</gene>
<dbReference type="EMBL" id="CAJQZP010001311">
    <property type="protein sequence ID" value="CAG5038518.1"/>
    <property type="molecule type" value="Genomic_DNA"/>
</dbReference>
<accession>A0A8S3XUG0</accession>
<dbReference type="AlphaFoldDB" id="A0A8S3XUG0"/>
<keyword evidence="3" id="KW-1185">Reference proteome</keyword>